<comment type="subcellular location">
    <subcellularLocation>
        <location evidence="1">Membrane</location>
        <topology evidence="1">Multi-pass membrane protein</topology>
    </subcellularLocation>
</comment>
<dbReference type="GO" id="GO:0042761">
    <property type="term" value="P:very long-chain fatty acid biosynthetic process"/>
    <property type="evidence" value="ECO:0007669"/>
    <property type="project" value="TreeGrafter"/>
</dbReference>
<evidence type="ECO:0000256" key="13">
    <source>
        <dbReference type="SAM" id="MobiDB-lite"/>
    </source>
</evidence>
<keyword evidence="9 12" id="KW-0472">Membrane</keyword>
<evidence type="ECO:0000256" key="7">
    <source>
        <dbReference type="ARBA" id="ARBA00022989"/>
    </source>
</evidence>
<name>A0A0C9SLH8_PAXIN</name>
<dbReference type="GO" id="GO:0034625">
    <property type="term" value="P:fatty acid elongation, monounsaturated fatty acid"/>
    <property type="evidence" value="ECO:0007669"/>
    <property type="project" value="TreeGrafter"/>
</dbReference>
<reference evidence="15" key="2">
    <citation type="submission" date="2015-01" db="EMBL/GenBank/DDBJ databases">
        <title>Evolutionary Origins and Diversification of the Mycorrhizal Mutualists.</title>
        <authorList>
            <consortium name="DOE Joint Genome Institute"/>
            <consortium name="Mycorrhizal Genomics Consortium"/>
            <person name="Kohler A."/>
            <person name="Kuo A."/>
            <person name="Nagy L.G."/>
            <person name="Floudas D."/>
            <person name="Copeland A."/>
            <person name="Barry K.W."/>
            <person name="Cichocki N."/>
            <person name="Veneault-Fourrey C."/>
            <person name="LaButti K."/>
            <person name="Lindquist E.A."/>
            <person name="Lipzen A."/>
            <person name="Lundell T."/>
            <person name="Morin E."/>
            <person name="Murat C."/>
            <person name="Riley R."/>
            <person name="Ohm R."/>
            <person name="Sun H."/>
            <person name="Tunlid A."/>
            <person name="Henrissat B."/>
            <person name="Grigoriev I.V."/>
            <person name="Hibbett D.S."/>
            <person name="Martin F."/>
        </authorList>
    </citation>
    <scope>NUCLEOTIDE SEQUENCE [LARGE SCALE GENOMIC DNA]</scope>
    <source>
        <strain evidence="15">ATCC 200175</strain>
    </source>
</reference>
<dbReference type="HOGENOM" id="CLU_048483_6_1_1"/>
<evidence type="ECO:0000256" key="9">
    <source>
        <dbReference type="ARBA" id="ARBA00023136"/>
    </source>
</evidence>
<evidence type="ECO:0000256" key="2">
    <source>
        <dbReference type="ARBA" id="ARBA00007263"/>
    </source>
</evidence>
<dbReference type="EC" id="2.3.1.-" evidence="12"/>
<proteinExistence type="inferred from homology"/>
<dbReference type="GO" id="GO:0019367">
    <property type="term" value="P:fatty acid elongation, saturated fatty acid"/>
    <property type="evidence" value="ECO:0007669"/>
    <property type="project" value="TreeGrafter"/>
</dbReference>
<feature type="transmembrane region" description="Helical" evidence="12">
    <location>
        <begin position="72"/>
        <end position="94"/>
    </location>
</feature>
<accession>A0A0C9SLH8</accession>
<dbReference type="GO" id="GO:0030148">
    <property type="term" value="P:sphingolipid biosynthetic process"/>
    <property type="evidence" value="ECO:0007669"/>
    <property type="project" value="TreeGrafter"/>
</dbReference>
<comment type="similarity">
    <text evidence="2 12">Belongs to the ELO family.</text>
</comment>
<feature type="transmembrane region" description="Helical" evidence="12">
    <location>
        <begin position="204"/>
        <end position="222"/>
    </location>
</feature>
<keyword evidence="6 12" id="KW-0276">Fatty acid metabolism</keyword>
<evidence type="ECO:0000256" key="12">
    <source>
        <dbReference type="RuleBase" id="RU361115"/>
    </source>
</evidence>
<dbReference type="PANTHER" id="PTHR11157:SF134">
    <property type="entry name" value="ELONGATION OF FATTY ACIDS PROTEIN 1-RELATED"/>
    <property type="match status" value="1"/>
</dbReference>
<evidence type="ECO:0000256" key="4">
    <source>
        <dbReference type="ARBA" id="ARBA00022679"/>
    </source>
</evidence>
<evidence type="ECO:0000256" key="10">
    <source>
        <dbReference type="ARBA" id="ARBA00023160"/>
    </source>
</evidence>
<keyword evidence="4 12" id="KW-0808">Transferase</keyword>
<feature type="transmembrane region" description="Helical" evidence="12">
    <location>
        <begin position="31"/>
        <end position="51"/>
    </location>
</feature>
<keyword evidence="5 12" id="KW-0812">Transmembrane</keyword>
<dbReference type="GO" id="GO:0034626">
    <property type="term" value="P:fatty acid elongation, polyunsaturated fatty acid"/>
    <property type="evidence" value="ECO:0007669"/>
    <property type="project" value="TreeGrafter"/>
</dbReference>
<sequence length="322" mass="36105">MPYLADRILSFIPTYAIPRHLASYIPGESPFSTWPVVASMTVTYLAVVFGTREIMKDRAPLELTTPFRAHNLILSAGSILLMALIGEEVFLNWTKVGTYGSLCVSEAYTNRLELYMMLNYYFKYYEFVDTVFLTLKKKPLSFLHVYHHSATAVLAFVQLNGRATATWIPAFLNLGVHVLMYYYYFATAGGAKLWWKKYLTTMQILQFIVILAVSLFVSYQYLAYNWFPTVLPHVGNCTATPTAAIVGTGIIASYLLLFLQFFRRTYSNKTGSSKNVGTTGSSKTMRGHVKGKSSVNTPGSLRLRVELVRGLSVCVAHDAHDG</sequence>
<keyword evidence="8 12" id="KW-0443">Lipid metabolism</keyword>
<gene>
    <name evidence="14" type="ORF">PAXINDRAFT_22261</name>
</gene>
<evidence type="ECO:0000256" key="3">
    <source>
        <dbReference type="ARBA" id="ARBA00022516"/>
    </source>
</evidence>
<keyword evidence="10 12" id="KW-0275">Fatty acid biosynthesis</keyword>
<evidence type="ECO:0000256" key="1">
    <source>
        <dbReference type="ARBA" id="ARBA00004141"/>
    </source>
</evidence>
<dbReference type="InterPro" id="IPR030457">
    <property type="entry name" value="ELO_CS"/>
</dbReference>
<keyword evidence="15" id="KW-1185">Reference proteome</keyword>
<organism evidence="14 15">
    <name type="scientific">Paxillus involutus ATCC 200175</name>
    <dbReference type="NCBI Taxonomy" id="664439"/>
    <lineage>
        <taxon>Eukaryota</taxon>
        <taxon>Fungi</taxon>
        <taxon>Dikarya</taxon>
        <taxon>Basidiomycota</taxon>
        <taxon>Agaricomycotina</taxon>
        <taxon>Agaricomycetes</taxon>
        <taxon>Agaricomycetidae</taxon>
        <taxon>Boletales</taxon>
        <taxon>Paxilineae</taxon>
        <taxon>Paxillaceae</taxon>
        <taxon>Paxillus</taxon>
    </lineage>
</organism>
<dbReference type="AlphaFoldDB" id="A0A0C9SLH8"/>
<evidence type="ECO:0000256" key="11">
    <source>
        <dbReference type="ARBA" id="ARBA00047375"/>
    </source>
</evidence>
<feature type="transmembrane region" description="Helical" evidence="12">
    <location>
        <begin position="242"/>
        <end position="262"/>
    </location>
</feature>
<feature type="region of interest" description="Disordered" evidence="13">
    <location>
        <begin position="271"/>
        <end position="294"/>
    </location>
</feature>
<comment type="catalytic activity">
    <reaction evidence="11">
        <text>a very-long-chain acyl-CoA + malonyl-CoA + H(+) = a very-long-chain 3-oxoacyl-CoA + CO2 + CoA</text>
        <dbReference type="Rhea" id="RHEA:32727"/>
        <dbReference type="ChEBI" id="CHEBI:15378"/>
        <dbReference type="ChEBI" id="CHEBI:16526"/>
        <dbReference type="ChEBI" id="CHEBI:57287"/>
        <dbReference type="ChEBI" id="CHEBI:57384"/>
        <dbReference type="ChEBI" id="CHEBI:90725"/>
        <dbReference type="ChEBI" id="CHEBI:90736"/>
        <dbReference type="EC" id="2.3.1.199"/>
    </reaction>
</comment>
<evidence type="ECO:0000313" key="14">
    <source>
        <dbReference type="EMBL" id="KIJ04449.1"/>
    </source>
</evidence>
<evidence type="ECO:0000256" key="6">
    <source>
        <dbReference type="ARBA" id="ARBA00022832"/>
    </source>
</evidence>
<keyword evidence="3 12" id="KW-0444">Lipid biosynthesis</keyword>
<dbReference type="InterPro" id="IPR002076">
    <property type="entry name" value="ELO_fam"/>
</dbReference>
<dbReference type="EMBL" id="KN821820">
    <property type="protein sequence ID" value="KIJ04449.1"/>
    <property type="molecule type" value="Genomic_DNA"/>
</dbReference>
<dbReference type="PROSITE" id="PS01188">
    <property type="entry name" value="ELO"/>
    <property type="match status" value="1"/>
</dbReference>
<dbReference type="GO" id="GO:0009922">
    <property type="term" value="F:fatty acid elongase activity"/>
    <property type="evidence" value="ECO:0007669"/>
    <property type="project" value="UniProtKB-EC"/>
</dbReference>
<feature type="transmembrane region" description="Helical" evidence="12">
    <location>
        <begin position="165"/>
        <end position="184"/>
    </location>
</feature>
<protein>
    <recommendedName>
        <fullName evidence="12">Elongation of fatty acids protein</fullName>
        <ecNumber evidence="12">2.3.1.-</ecNumber>
    </recommendedName>
</protein>
<evidence type="ECO:0000313" key="15">
    <source>
        <dbReference type="Proteomes" id="UP000053647"/>
    </source>
</evidence>
<dbReference type="Proteomes" id="UP000053647">
    <property type="component" value="Unassembled WGS sequence"/>
</dbReference>
<dbReference type="PANTHER" id="PTHR11157">
    <property type="entry name" value="FATTY ACID ACYL TRANSFERASE-RELATED"/>
    <property type="match status" value="1"/>
</dbReference>
<keyword evidence="7 12" id="KW-1133">Transmembrane helix</keyword>
<evidence type="ECO:0000256" key="5">
    <source>
        <dbReference type="ARBA" id="ARBA00022692"/>
    </source>
</evidence>
<comment type="catalytic activity">
    <reaction evidence="12">
        <text>an acyl-CoA + malonyl-CoA + H(+) = a 3-oxoacyl-CoA + CO2 + CoA</text>
        <dbReference type="Rhea" id="RHEA:50252"/>
        <dbReference type="ChEBI" id="CHEBI:15378"/>
        <dbReference type="ChEBI" id="CHEBI:16526"/>
        <dbReference type="ChEBI" id="CHEBI:57287"/>
        <dbReference type="ChEBI" id="CHEBI:57384"/>
        <dbReference type="ChEBI" id="CHEBI:58342"/>
        <dbReference type="ChEBI" id="CHEBI:90726"/>
    </reaction>
    <physiologicalReaction direction="left-to-right" evidence="12">
        <dbReference type="Rhea" id="RHEA:50253"/>
    </physiologicalReaction>
</comment>
<feature type="compositionally biased region" description="Polar residues" evidence="13">
    <location>
        <begin position="271"/>
        <end position="284"/>
    </location>
</feature>
<evidence type="ECO:0000256" key="8">
    <source>
        <dbReference type="ARBA" id="ARBA00023098"/>
    </source>
</evidence>
<dbReference type="OrthoDB" id="434092at2759"/>
<dbReference type="Pfam" id="PF01151">
    <property type="entry name" value="ELO"/>
    <property type="match status" value="1"/>
</dbReference>
<dbReference type="GO" id="GO:0005789">
    <property type="term" value="C:endoplasmic reticulum membrane"/>
    <property type="evidence" value="ECO:0007669"/>
    <property type="project" value="TreeGrafter"/>
</dbReference>
<reference evidence="14 15" key="1">
    <citation type="submission" date="2014-06" db="EMBL/GenBank/DDBJ databases">
        <authorList>
            <consortium name="DOE Joint Genome Institute"/>
            <person name="Kuo A."/>
            <person name="Kohler A."/>
            <person name="Nagy L.G."/>
            <person name="Floudas D."/>
            <person name="Copeland A."/>
            <person name="Barry K.W."/>
            <person name="Cichocki N."/>
            <person name="Veneault-Fourrey C."/>
            <person name="LaButti K."/>
            <person name="Lindquist E.A."/>
            <person name="Lipzen A."/>
            <person name="Lundell T."/>
            <person name="Morin E."/>
            <person name="Murat C."/>
            <person name="Sun H."/>
            <person name="Tunlid A."/>
            <person name="Henrissat B."/>
            <person name="Grigoriev I.V."/>
            <person name="Hibbett D.S."/>
            <person name="Martin F."/>
            <person name="Nordberg H.P."/>
            <person name="Cantor M.N."/>
            <person name="Hua S.X."/>
        </authorList>
    </citation>
    <scope>NUCLEOTIDE SEQUENCE [LARGE SCALE GENOMIC DNA]</scope>
    <source>
        <strain evidence="14 15">ATCC 200175</strain>
    </source>
</reference>